<gene>
    <name evidence="3" type="ORF">SAMN02927923_03124</name>
</gene>
<dbReference type="Gene3D" id="3.40.50.12370">
    <property type="match status" value="1"/>
</dbReference>
<dbReference type="SUPFAM" id="SSF52402">
    <property type="entry name" value="Adenine nucleotide alpha hydrolases-like"/>
    <property type="match status" value="2"/>
</dbReference>
<evidence type="ECO:0000313" key="3">
    <source>
        <dbReference type="EMBL" id="SCY97118.1"/>
    </source>
</evidence>
<sequence length="276" mass="30511">MRLPLHITLATDLSARSDRAFERAVQLAREWNARLSIVHAIEGHQYASWQKGSSWRWSANPVEWGKTKLRREYPGWDSGSMELEVKPGDPYEIVKAAALQNDTDLMIGGVARDEPYGRDVLGRLIGELTRTAPVPVLVVKKRLSGPYRRVVVASDLSEASQAALQLALRWFPADVVTLYHAIEAAAAGQSPDDEVLAQCRKWIEETCGERAEGLDVVAQRGEAKGLLKYHVEDHDVDLLVIGTHGRSGIAHALLGSVAAEILQLVKCDILVVRRRS</sequence>
<dbReference type="CDD" id="cd00293">
    <property type="entry name" value="USP-like"/>
    <property type="match status" value="1"/>
</dbReference>
<dbReference type="Pfam" id="PF00582">
    <property type="entry name" value="Usp"/>
    <property type="match status" value="2"/>
</dbReference>
<dbReference type="InterPro" id="IPR006015">
    <property type="entry name" value="Universal_stress_UspA"/>
</dbReference>
<dbReference type="PANTHER" id="PTHR46268:SF15">
    <property type="entry name" value="UNIVERSAL STRESS PROTEIN HP_0031"/>
    <property type="match status" value="1"/>
</dbReference>
<keyword evidence="4" id="KW-1185">Reference proteome</keyword>
<feature type="domain" description="UspA" evidence="2">
    <location>
        <begin position="6"/>
        <end position="140"/>
    </location>
</feature>
<dbReference type="CDD" id="cd23659">
    <property type="entry name" value="USP_At3g01520-like"/>
    <property type="match status" value="1"/>
</dbReference>
<name>A0A1G5KAN3_9HYPH</name>
<dbReference type="AlphaFoldDB" id="A0A1G5KAN3"/>
<dbReference type="STRING" id="549386.SAMN02927923_03124"/>
<accession>A0A1G5KAN3</accession>
<evidence type="ECO:0000259" key="2">
    <source>
        <dbReference type="Pfam" id="PF00582"/>
    </source>
</evidence>
<feature type="domain" description="UspA" evidence="2">
    <location>
        <begin position="147"/>
        <end position="273"/>
    </location>
</feature>
<evidence type="ECO:0000256" key="1">
    <source>
        <dbReference type="ARBA" id="ARBA00008791"/>
    </source>
</evidence>
<dbReference type="RefSeq" id="WP_175493933.1">
    <property type="nucleotide sequence ID" value="NZ_FMVJ01000009.1"/>
</dbReference>
<proteinExistence type="inferred from homology"/>
<dbReference type="EMBL" id="FMVJ01000009">
    <property type="protein sequence ID" value="SCY97118.1"/>
    <property type="molecule type" value="Genomic_DNA"/>
</dbReference>
<reference evidence="3 4" key="1">
    <citation type="submission" date="2016-10" db="EMBL/GenBank/DDBJ databases">
        <authorList>
            <person name="de Groot N.N."/>
        </authorList>
    </citation>
    <scope>NUCLEOTIDE SEQUENCE [LARGE SCALE GENOMIC DNA]</scope>
    <source>
        <strain evidence="3 4">CGMCC 1.7666</strain>
    </source>
</reference>
<dbReference type="InterPro" id="IPR006016">
    <property type="entry name" value="UspA"/>
</dbReference>
<protein>
    <submittedName>
        <fullName evidence="3">Nucleotide-binding universal stress protein, UspA family</fullName>
    </submittedName>
</protein>
<comment type="similarity">
    <text evidence="1">Belongs to the universal stress protein A family.</text>
</comment>
<organism evidence="3 4">
    <name type="scientific">Microvirga guangxiensis</name>
    <dbReference type="NCBI Taxonomy" id="549386"/>
    <lineage>
        <taxon>Bacteria</taxon>
        <taxon>Pseudomonadati</taxon>
        <taxon>Pseudomonadota</taxon>
        <taxon>Alphaproteobacteria</taxon>
        <taxon>Hyphomicrobiales</taxon>
        <taxon>Methylobacteriaceae</taxon>
        <taxon>Microvirga</taxon>
    </lineage>
</organism>
<dbReference type="PANTHER" id="PTHR46268">
    <property type="entry name" value="STRESS RESPONSE PROTEIN NHAX"/>
    <property type="match status" value="1"/>
</dbReference>
<dbReference type="PRINTS" id="PR01438">
    <property type="entry name" value="UNVRSLSTRESS"/>
</dbReference>
<evidence type="ECO:0000313" key="4">
    <source>
        <dbReference type="Proteomes" id="UP000199569"/>
    </source>
</evidence>
<dbReference type="Proteomes" id="UP000199569">
    <property type="component" value="Unassembled WGS sequence"/>
</dbReference>